<dbReference type="SMART" id="SM01043">
    <property type="entry name" value="BTAD"/>
    <property type="match status" value="1"/>
</dbReference>
<dbReference type="SMART" id="SM00862">
    <property type="entry name" value="Trans_reg_C"/>
    <property type="match status" value="1"/>
</dbReference>
<dbReference type="Gene3D" id="1.25.40.10">
    <property type="entry name" value="Tetratricopeptide repeat domain"/>
    <property type="match status" value="2"/>
</dbReference>
<dbReference type="Gene3D" id="1.10.8.430">
    <property type="entry name" value="Helical domain of apoptotic protease-activating factors"/>
    <property type="match status" value="1"/>
</dbReference>
<evidence type="ECO:0000256" key="5">
    <source>
        <dbReference type="ARBA" id="ARBA00023125"/>
    </source>
</evidence>
<dbReference type="InterPro" id="IPR001867">
    <property type="entry name" value="OmpR/PhoB-type_DNA-bd"/>
</dbReference>
<evidence type="ECO:0000313" key="10">
    <source>
        <dbReference type="Proteomes" id="UP001551582"/>
    </source>
</evidence>
<dbReference type="Gene3D" id="1.10.10.10">
    <property type="entry name" value="Winged helix-like DNA-binding domain superfamily/Winged helix DNA-binding domain"/>
    <property type="match status" value="1"/>
</dbReference>
<keyword evidence="6" id="KW-0804">Transcription</keyword>
<feature type="domain" description="OmpR/PhoB-type" evidence="8">
    <location>
        <begin position="1"/>
        <end position="104"/>
    </location>
</feature>
<dbReference type="InterPro" id="IPR051677">
    <property type="entry name" value="AfsR-DnrI-RedD_regulator"/>
</dbReference>
<comment type="similarity">
    <text evidence="1">Belongs to the AfsR/DnrI/RedD regulatory family.</text>
</comment>
<keyword evidence="10" id="KW-1185">Reference proteome</keyword>
<comment type="caution">
    <text evidence="9">The sequence shown here is derived from an EMBL/GenBank/DDBJ whole genome shotgun (WGS) entry which is preliminary data.</text>
</comment>
<evidence type="ECO:0000256" key="3">
    <source>
        <dbReference type="ARBA" id="ARBA00023012"/>
    </source>
</evidence>
<keyword evidence="5 7" id="KW-0238">DNA-binding</keyword>
<dbReference type="Pfam" id="PF03704">
    <property type="entry name" value="BTAD"/>
    <property type="match status" value="1"/>
</dbReference>
<dbReference type="SUPFAM" id="SSF52540">
    <property type="entry name" value="P-loop containing nucleoside triphosphate hydrolases"/>
    <property type="match status" value="1"/>
</dbReference>
<dbReference type="EMBL" id="JBEZLS010000010">
    <property type="protein sequence ID" value="MEU9352476.1"/>
    <property type="molecule type" value="Genomic_DNA"/>
</dbReference>
<keyword evidence="4" id="KW-0805">Transcription regulation</keyword>
<dbReference type="PRINTS" id="PR00364">
    <property type="entry name" value="DISEASERSIST"/>
</dbReference>
<dbReference type="InterPro" id="IPR027417">
    <property type="entry name" value="P-loop_NTPase"/>
</dbReference>
<dbReference type="SUPFAM" id="SSF46894">
    <property type="entry name" value="C-terminal effector domain of the bipartite response regulators"/>
    <property type="match status" value="1"/>
</dbReference>
<dbReference type="CDD" id="cd15831">
    <property type="entry name" value="BTAD"/>
    <property type="match status" value="1"/>
</dbReference>
<keyword evidence="3" id="KW-0902">Two-component regulatory system</keyword>
<dbReference type="Proteomes" id="UP001551582">
    <property type="component" value="Unassembled WGS sequence"/>
</dbReference>
<evidence type="ECO:0000256" key="1">
    <source>
        <dbReference type="ARBA" id="ARBA00005820"/>
    </source>
</evidence>
<dbReference type="InterPro" id="IPR019734">
    <property type="entry name" value="TPR_rpt"/>
</dbReference>
<evidence type="ECO:0000256" key="4">
    <source>
        <dbReference type="ARBA" id="ARBA00023015"/>
    </source>
</evidence>
<accession>A0ABV3E5P7</accession>
<evidence type="ECO:0000259" key="8">
    <source>
        <dbReference type="PROSITE" id="PS51755"/>
    </source>
</evidence>
<dbReference type="InterPro" id="IPR002182">
    <property type="entry name" value="NB-ARC"/>
</dbReference>
<gene>
    <name evidence="9" type="ORF">AB0D65_16125</name>
</gene>
<evidence type="ECO:0000313" key="9">
    <source>
        <dbReference type="EMBL" id="MEU9352476.1"/>
    </source>
</evidence>
<keyword evidence="2" id="KW-0677">Repeat</keyword>
<dbReference type="PANTHER" id="PTHR35807">
    <property type="entry name" value="TRANSCRIPTIONAL REGULATOR REDD-RELATED"/>
    <property type="match status" value="1"/>
</dbReference>
<protein>
    <submittedName>
        <fullName evidence="9">BTAD domain-containing putative transcriptional regulator</fullName>
    </submittedName>
</protein>
<evidence type="ECO:0000256" key="7">
    <source>
        <dbReference type="PROSITE-ProRule" id="PRU01091"/>
    </source>
</evidence>
<dbReference type="InterPro" id="IPR005158">
    <property type="entry name" value="BTAD"/>
</dbReference>
<reference evidence="9 10" key="1">
    <citation type="submission" date="2024-06" db="EMBL/GenBank/DDBJ databases">
        <title>The Natural Products Discovery Center: Release of the First 8490 Sequenced Strains for Exploring Actinobacteria Biosynthetic Diversity.</title>
        <authorList>
            <person name="Kalkreuter E."/>
            <person name="Kautsar S.A."/>
            <person name="Yang D."/>
            <person name="Bader C.D."/>
            <person name="Teijaro C.N."/>
            <person name="Fluegel L."/>
            <person name="Davis C.M."/>
            <person name="Simpson J.R."/>
            <person name="Lauterbach L."/>
            <person name="Steele A.D."/>
            <person name="Gui C."/>
            <person name="Meng S."/>
            <person name="Li G."/>
            <person name="Viehrig K."/>
            <person name="Ye F."/>
            <person name="Su P."/>
            <person name="Kiefer A.F."/>
            <person name="Nichols A."/>
            <person name="Cepeda A.J."/>
            <person name="Yan W."/>
            <person name="Fan B."/>
            <person name="Jiang Y."/>
            <person name="Adhikari A."/>
            <person name="Zheng C.-J."/>
            <person name="Schuster L."/>
            <person name="Cowan T.M."/>
            <person name="Smanski M.J."/>
            <person name="Chevrette M.G."/>
            <person name="De Carvalho L.P.S."/>
            <person name="Shen B."/>
        </authorList>
    </citation>
    <scope>NUCLEOTIDE SEQUENCE [LARGE SCALE GENOMIC DNA]</scope>
    <source>
        <strain evidence="9 10">NPDC048274</strain>
    </source>
</reference>
<dbReference type="InterPro" id="IPR016032">
    <property type="entry name" value="Sig_transdc_resp-reg_C-effctor"/>
</dbReference>
<dbReference type="PANTHER" id="PTHR35807:SF1">
    <property type="entry name" value="TRANSCRIPTIONAL REGULATOR REDD"/>
    <property type="match status" value="1"/>
</dbReference>
<dbReference type="Gene3D" id="3.40.50.300">
    <property type="entry name" value="P-loop containing nucleotide triphosphate hydrolases"/>
    <property type="match status" value="1"/>
</dbReference>
<dbReference type="Pfam" id="PF00486">
    <property type="entry name" value="Trans_reg_C"/>
    <property type="match status" value="1"/>
</dbReference>
<dbReference type="InterPro" id="IPR036388">
    <property type="entry name" value="WH-like_DNA-bd_sf"/>
</dbReference>
<dbReference type="InterPro" id="IPR011990">
    <property type="entry name" value="TPR-like_helical_dom_sf"/>
</dbReference>
<sequence length="979" mass="106703">MGGTGTSRLHFAVLGRLRASRDGRELDLGSPQQRAVASVLILRHGRAVSRDDLVSALWDAPPRRPETVVRTYVWRLRHLLEPGHAPDEPWRVLRSVPGGYSLRLSEGTLDWELFEQQVAEARIRGAAGDTAGARHLFDTALAMWPEPALTGIPGPFAEAERSRLEERRLDVVEARLEAMVDLGECADAATELTSLAEIHPLREGLHYLLMQALHRTGRQGEALAAYRRAHRLLARELGIEPNARLQQLHADILDRTAPSVRQPEVVSRQERAPRQIPYAVADFTGRAEETERIRHTLSQPPAQALPIVLVTGMGGAGKTSLVMHSVQSVLAAYPDGQLYVDLRGADGTPADPGTVLASFLRALGERDSYIPTELDERAALYRSRLAQQRVLIVLDNAADMDQVTPLLPGAPTCAVVVTSRSGLATLPVSLRIVLGALPSAEALRLFTRLIGAARVEAEPRTAHRILTACGGLPLAVRIIGSRLAARPEWSLADLAERLADEQHRLSELTVDTVTVESSFALGYGQLDDLTRQTLRLLALPAHGVYDLRTASAVLDMPAKTAKTLLERLVGVGLLESPALERYRCHDLVRLFARRLALETDPQQLRHAALGRLLDLYLVAAAESYRVIRPGHTVAQTALPVVPGGTRFDSVNEVLAWSASSLDDILMLLTQTAATHTDRAATLLLMLDAVLMHAHLWHQVIPVATLVADAAAHAHDRRSEGRARYILGGALAEVGRLSEAEKHVARALELSRQRDGDVYAMSLNAQGFLDESFDPDRAVLLHRQAADLARQAGNLSLEGMALGNLVQARLRGEGIDELTVAESQRQVELFRRLGDRSGQAIAHYRHGQVLARRGSGSEAIAAYQHALELVGEGEQDFVRAACHVRLSEAYTLTHQREEAVQHAEVGLLLARASRHQLMEALAQCALGDAVSAMDRPRDARGHWRTALEILHHIGAQSQAGSVEARLTSGMPDARGAVSDP</sequence>
<dbReference type="Pfam" id="PF00931">
    <property type="entry name" value="NB-ARC"/>
    <property type="match status" value="1"/>
</dbReference>
<dbReference type="RefSeq" id="WP_359980733.1">
    <property type="nucleotide sequence ID" value="NZ_JBEZLS010000010.1"/>
</dbReference>
<dbReference type="CDD" id="cd00383">
    <property type="entry name" value="trans_reg_C"/>
    <property type="match status" value="1"/>
</dbReference>
<dbReference type="SUPFAM" id="SSF48452">
    <property type="entry name" value="TPR-like"/>
    <property type="match status" value="3"/>
</dbReference>
<feature type="DNA-binding region" description="OmpR/PhoB-type" evidence="7">
    <location>
        <begin position="1"/>
        <end position="104"/>
    </location>
</feature>
<proteinExistence type="inferred from homology"/>
<dbReference type="InterPro" id="IPR042197">
    <property type="entry name" value="Apaf_helical"/>
</dbReference>
<evidence type="ECO:0000256" key="6">
    <source>
        <dbReference type="ARBA" id="ARBA00023163"/>
    </source>
</evidence>
<evidence type="ECO:0000256" key="2">
    <source>
        <dbReference type="ARBA" id="ARBA00022737"/>
    </source>
</evidence>
<organism evidence="9 10">
    <name type="scientific">Streptomyces griseoloalbus</name>
    <dbReference type="NCBI Taxonomy" id="67303"/>
    <lineage>
        <taxon>Bacteria</taxon>
        <taxon>Bacillati</taxon>
        <taxon>Actinomycetota</taxon>
        <taxon>Actinomycetes</taxon>
        <taxon>Kitasatosporales</taxon>
        <taxon>Streptomycetaceae</taxon>
        <taxon>Streptomyces</taxon>
    </lineage>
</organism>
<name>A0ABV3E5P7_9ACTN</name>
<dbReference type="PROSITE" id="PS51755">
    <property type="entry name" value="OMPR_PHOB"/>
    <property type="match status" value="1"/>
</dbReference>
<dbReference type="SMART" id="SM00028">
    <property type="entry name" value="TPR"/>
    <property type="match status" value="5"/>
</dbReference>